<keyword evidence="8 11" id="KW-0238">DNA-binding</keyword>
<evidence type="ECO:0000256" key="11">
    <source>
        <dbReference type="HAMAP-Rule" id="MF_01479"/>
    </source>
</evidence>
<feature type="domain" description="4Fe-4S Wbl-type" evidence="13">
    <location>
        <begin position="86"/>
        <end position="143"/>
    </location>
</feature>
<reference evidence="14 15" key="1">
    <citation type="journal article" date="2019" name="Int. J. Syst. Evol. Microbiol.">
        <title>The Global Catalogue of Microorganisms (GCM) 10K type strain sequencing project: providing services to taxonomists for standard genome sequencing and annotation.</title>
        <authorList>
            <consortium name="The Broad Institute Genomics Platform"/>
            <consortium name="The Broad Institute Genome Sequencing Center for Infectious Disease"/>
            <person name="Wu L."/>
            <person name="Ma J."/>
        </authorList>
    </citation>
    <scope>NUCLEOTIDE SEQUENCE [LARGE SCALE GENOMIC DNA]</scope>
    <source>
        <strain evidence="14 15">JCM 3272</strain>
    </source>
</reference>
<dbReference type="PANTHER" id="PTHR38839">
    <property type="entry name" value="TRANSCRIPTIONAL REGULATOR WHID-RELATED"/>
    <property type="match status" value="1"/>
</dbReference>
<protein>
    <recommendedName>
        <fullName evidence="11">Transcriptional regulator WhiB</fullName>
    </recommendedName>
</protein>
<proteinExistence type="inferred from homology"/>
<keyword evidence="4 11" id="KW-0479">Metal-binding</keyword>
<evidence type="ECO:0000256" key="4">
    <source>
        <dbReference type="ARBA" id="ARBA00022723"/>
    </source>
</evidence>
<organism evidence="14 15">
    <name type="scientific">Dactylosporangium salmoneum</name>
    <dbReference type="NCBI Taxonomy" id="53361"/>
    <lineage>
        <taxon>Bacteria</taxon>
        <taxon>Bacillati</taxon>
        <taxon>Actinomycetota</taxon>
        <taxon>Actinomycetes</taxon>
        <taxon>Micromonosporales</taxon>
        <taxon>Micromonosporaceae</taxon>
        <taxon>Dactylosporangium</taxon>
    </lineage>
</organism>
<feature type="region of interest" description="Disordered" evidence="12">
    <location>
        <begin position="1"/>
        <end position="26"/>
    </location>
</feature>
<dbReference type="Proteomes" id="UP001501444">
    <property type="component" value="Unassembled WGS sequence"/>
</dbReference>
<feature type="compositionally biased region" description="Basic and acidic residues" evidence="12">
    <location>
        <begin position="1"/>
        <end position="25"/>
    </location>
</feature>
<evidence type="ECO:0000259" key="13">
    <source>
        <dbReference type="PROSITE" id="PS51674"/>
    </source>
</evidence>
<feature type="binding site" evidence="11">
    <location>
        <position position="113"/>
    </location>
    <ligand>
        <name>[4Fe-4S] cluster</name>
        <dbReference type="ChEBI" id="CHEBI:49883"/>
    </ligand>
</feature>
<dbReference type="InterPro" id="IPR034768">
    <property type="entry name" value="4FE4S_WBL"/>
</dbReference>
<keyword evidence="9 11" id="KW-1015">Disulfide bond</keyword>
<evidence type="ECO:0000256" key="5">
    <source>
        <dbReference type="ARBA" id="ARBA00023004"/>
    </source>
</evidence>
<evidence type="ECO:0000256" key="7">
    <source>
        <dbReference type="ARBA" id="ARBA00023015"/>
    </source>
</evidence>
<keyword evidence="11" id="KW-0963">Cytoplasm</keyword>
<evidence type="ECO:0000256" key="10">
    <source>
        <dbReference type="ARBA" id="ARBA00023163"/>
    </source>
</evidence>
<dbReference type="HAMAP" id="MF_01479">
    <property type="entry name" value="WhiB"/>
    <property type="match status" value="1"/>
</dbReference>
<dbReference type="Pfam" id="PF02467">
    <property type="entry name" value="Whib"/>
    <property type="match status" value="1"/>
</dbReference>
<feature type="binding site" evidence="11">
    <location>
        <position position="110"/>
    </location>
    <ligand>
        <name>[4Fe-4S] cluster</name>
        <dbReference type="ChEBI" id="CHEBI:49883"/>
    </ligand>
</feature>
<evidence type="ECO:0000256" key="8">
    <source>
        <dbReference type="ARBA" id="ARBA00023125"/>
    </source>
</evidence>
<evidence type="ECO:0000313" key="14">
    <source>
        <dbReference type="EMBL" id="GAA2367135.1"/>
    </source>
</evidence>
<sequence>MAESAEYHLEAGRSNKTDSPAHLEAAEPDTGIRGLIHLYRTINQTIDRQKGVTGMSLALASIDVRDASAVDERLRVTARGVKSDLPCRTFDPDLWFADSPAELELAKSLCVECPLRAECLAGAIERAEPWGVWGGEIFERGAVVPRKRPRGRPRKEDVARDAVLRVEVAARTKAVTAGVAA</sequence>
<dbReference type="PROSITE" id="PS51674">
    <property type="entry name" value="4FE4S_WBL"/>
    <property type="match status" value="1"/>
</dbReference>
<comment type="caution">
    <text evidence="14">The sequence shown here is derived from an EMBL/GenBank/DDBJ whole genome shotgun (WGS) entry which is preliminary data.</text>
</comment>
<feature type="binding site" evidence="11">
    <location>
        <position position="119"/>
    </location>
    <ligand>
        <name>[4Fe-4S] cluster</name>
        <dbReference type="ChEBI" id="CHEBI:49883"/>
    </ligand>
</feature>
<evidence type="ECO:0000256" key="9">
    <source>
        <dbReference type="ARBA" id="ARBA00023157"/>
    </source>
</evidence>
<evidence type="ECO:0000256" key="6">
    <source>
        <dbReference type="ARBA" id="ARBA00023014"/>
    </source>
</evidence>
<keyword evidence="3 11" id="KW-0004">4Fe-4S</keyword>
<comment type="subcellular location">
    <subcellularLocation>
        <location evidence="1 11">Cytoplasm</location>
    </subcellularLocation>
</comment>
<gene>
    <name evidence="11" type="primary">whiB</name>
    <name evidence="14" type="ORF">GCM10010170_066260</name>
</gene>
<comment type="function">
    <text evidence="11">Acts as a transcriptional regulator. Probably redox-responsive. The apo- but not holo-form probably binds DNA.</text>
</comment>
<comment type="PTM">
    <text evidence="11">The Fe-S cluster can be nitrosylated by nitric oxide (NO).</text>
</comment>
<keyword evidence="5 11" id="KW-0408">Iron</keyword>
<evidence type="ECO:0000256" key="1">
    <source>
        <dbReference type="ARBA" id="ARBA00004496"/>
    </source>
</evidence>
<feature type="binding site" evidence="11">
    <location>
        <position position="87"/>
    </location>
    <ligand>
        <name>[4Fe-4S] cluster</name>
        <dbReference type="ChEBI" id="CHEBI:49883"/>
    </ligand>
</feature>
<keyword evidence="7 11" id="KW-0805">Transcription regulation</keyword>
<dbReference type="PANTHER" id="PTHR38839:SF2">
    <property type="entry name" value="TRANSCRIPTIONAL REGULATOR WHIB7-RELATED"/>
    <property type="match status" value="1"/>
</dbReference>
<accession>A0ABN3H1R9</accession>
<evidence type="ECO:0000313" key="15">
    <source>
        <dbReference type="Proteomes" id="UP001501444"/>
    </source>
</evidence>
<name>A0ABN3H1R9_9ACTN</name>
<evidence type="ECO:0000256" key="2">
    <source>
        <dbReference type="ARBA" id="ARBA00006597"/>
    </source>
</evidence>
<keyword evidence="6 11" id="KW-0411">Iron-sulfur</keyword>
<dbReference type="EMBL" id="BAAARV010000066">
    <property type="protein sequence ID" value="GAA2367135.1"/>
    <property type="molecule type" value="Genomic_DNA"/>
</dbReference>
<keyword evidence="15" id="KW-1185">Reference proteome</keyword>
<dbReference type="InterPro" id="IPR003482">
    <property type="entry name" value="Whib"/>
</dbReference>
<evidence type="ECO:0000256" key="3">
    <source>
        <dbReference type="ARBA" id="ARBA00022485"/>
    </source>
</evidence>
<comment type="PTM">
    <text evidence="11">Upon Fe-S cluster removal intramolecular disulfide bonds are formed.</text>
</comment>
<comment type="similarity">
    <text evidence="2 11">Belongs to the WhiB family.</text>
</comment>
<comment type="cofactor">
    <cofactor evidence="11">
        <name>[4Fe-4S] cluster</name>
        <dbReference type="ChEBI" id="CHEBI:49883"/>
    </cofactor>
    <text evidence="11">Binds 1 [4Fe-4S] cluster per subunit. Following nitrosylation of the [4Fe-4S] cluster binds 1 [4Fe-8(NO)] cluster per subunit.</text>
</comment>
<evidence type="ECO:0000256" key="12">
    <source>
        <dbReference type="SAM" id="MobiDB-lite"/>
    </source>
</evidence>
<keyword evidence="10 11" id="KW-0804">Transcription</keyword>